<dbReference type="PANTHER" id="PTHR31116:SF29">
    <property type="entry name" value="DNA GLYCOSYLASE SUPERFAMILY PROTEIN"/>
    <property type="match status" value="1"/>
</dbReference>
<dbReference type="GO" id="GO:0046872">
    <property type="term" value="F:metal ion binding"/>
    <property type="evidence" value="ECO:0007669"/>
    <property type="project" value="UniProtKB-KW"/>
</dbReference>
<dbReference type="Proteomes" id="UP000596660">
    <property type="component" value="Unplaced"/>
</dbReference>
<dbReference type="Gene3D" id="1.10.340.30">
    <property type="entry name" value="Hypothetical protein, domain 2"/>
    <property type="match status" value="2"/>
</dbReference>
<dbReference type="Pfam" id="PF03352">
    <property type="entry name" value="Adenine_glyco"/>
    <property type="match status" value="2"/>
</dbReference>
<feature type="binding site" evidence="1">
    <location>
        <position position="142"/>
    </location>
    <ligand>
        <name>Zn(2+)</name>
        <dbReference type="ChEBI" id="CHEBI:29105"/>
    </ligand>
</feature>
<keyword evidence="3" id="KW-1185">Reference proteome</keyword>
<reference evidence="2" key="2">
    <citation type="submission" date="2021-03" db="UniProtKB">
        <authorList>
            <consortium name="EnsemblPlants"/>
        </authorList>
    </citation>
    <scope>IDENTIFICATION</scope>
</reference>
<accession>A0A803KVJ2</accession>
<proteinExistence type="predicted"/>
<reference evidence="2" key="1">
    <citation type="journal article" date="2017" name="Nature">
        <title>The genome of Chenopodium quinoa.</title>
        <authorList>
            <person name="Jarvis D.E."/>
            <person name="Ho Y.S."/>
            <person name="Lightfoot D.J."/>
            <person name="Schmoeckel S.M."/>
            <person name="Li B."/>
            <person name="Borm T.J.A."/>
            <person name="Ohyanagi H."/>
            <person name="Mineta K."/>
            <person name="Michell C.T."/>
            <person name="Saber N."/>
            <person name="Kharbatia N.M."/>
            <person name="Rupper R.R."/>
            <person name="Sharp A.R."/>
            <person name="Dally N."/>
            <person name="Boughton B.A."/>
            <person name="Woo Y.H."/>
            <person name="Gao G."/>
            <person name="Schijlen E.G.W.M."/>
            <person name="Guo X."/>
            <person name="Momin A.A."/>
            <person name="Negrao S."/>
            <person name="Al-Babili S."/>
            <person name="Gehring C."/>
            <person name="Roessner U."/>
            <person name="Jung C."/>
            <person name="Murphy K."/>
            <person name="Arold S.T."/>
            <person name="Gojobori T."/>
            <person name="van der Linden C.G."/>
            <person name="van Loo E.N."/>
            <person name="Jellen E.N."/>
            <person name="Maughan P.J."/>
            <person name="Tester M."/>
        </authorList>
    </citation>
    <scope>NUCLEOTIDE SEQUENCE [LARGE SCALE GENOMIC DNA]</scope>
    <source>
        <strain evidence="2">cv. PI 614886</strain>
    </source>
</reference>
<keyword evidence="1" id="KW-0862">Zinc</keyword>
<organism evidence="2 3">
    <name type="scientific">Chenopodium quinoa</name>
    <name type="common">Quinoa</name>
    <dbReference type="NCBI Taxonomy" id="63459"/>
    <lineage>
        <taxon>Eukaryota</taxon>
        <taxon>Viridiplantae</taxon>
        <taxon>Streptophyta</taxon>
        <taxon>Embryophyta</taxon>
        <taxon>Tracheophyta</taxon>
        <taxon>Spermatophyta</taxon>
        <taxon>Magnoliopsida</taxon>
        <taxon>eudicotyledons</taxon>
        <taxon>Gunneridae</taxon>
        <taxon>Pentapetalae</taxon>
        <taxon>Caryophyllales</taxon>
        <taxon>Chenopodiaceae</taxon>
        <taxon>Chenopodioideae</taxon>
        <taxon>Atripliceae</taxon>
        <taxon>Chenopodium</taxon>
    </lineage>
</organism>
<sequence length="291" mass="33215">MSRGNNVRKNVLEKSSKIGWFKAKENPNQNNNNSFFKNFKKVYPLGIHRSNSSLSVSSISLSLSQTSTDSSLTDYSCPLDQKILLSLESLRKVSTTSPEKKEVQVAKVEQLPSPKKPCDDNGEVKRCHWITKNSDNAYVTFHDEQWGVPVYDDNQLFELLSVSGMLMDHNWTDILKKRGQLRESFGGFDINFVANMEESEIIEISSNKELGLPECRARPIINKYRYPRNVPLRTPKAEVISKDLVRRGFRLVGPVITQSFIQAAGMTIDHLIDCFRYNECVSLAENPWRHV</sequence>
<name>A0A803KVJ2_CHEQI</name>
<dbReference type="AlphaFoldDB" id="A0A803KVJ2"/>
<dbReference type="EnsemblPlants" id="AUR62003050-RA">
    <property type="protein sequence ID" value="AUR62003050-RA:cds"/>
    <property type="gene ID" value="AUR62003050"/>
</dbReference>
<feature type="binding site" evidence="1">
    <location>
        <position position="127"/>
    </location>
    <ligand>
        <name>Zn(2+)</name>
        <dbReference type="ChEBI" id="CHEBI:29105"/>
    </ligand>
</feature>
<evidence type="ECO:0000313" key="2">
    <source>
        <dbReference type="EnsemblPlants" id="AUR62003050-RA:cds"/>
    </source>
</evidence>
<dbReference type="GO" id="GO:0008725">
    <property type="term" value="F:DNA-3-methyladenine glycosylase activity"/>
    <property type="evidence" value="ECO:0007669"/>
    <property type="project" value="InterPro"/>
</dbReference>
<feature type="binding site" evidence="1">
    <location>
        <position position="270"/>
    </location>
    <ligand>
        <name>Zn(2+)</name>
        <dbReference type="ChEBI" id="CHEBI:29105"/>
    </ligand>
</feature>
<dbReference type="SUPFAM" id="SSF48150">
    <property type="entry name" value="DNA-glycosylase"/>
    <property type="match status" value="1"/>
</dbReference>
<dbReference type="PANTHER" id="PTHR31116">
    <property type="entry name" value="OS04G0501200 PROTEIN"/>
    <property type="match status" value="1"/>
</dbReference>
<protein>
    <recommendedName>
        <fullName evidence="4">DNA-3-methyladenine glycosylase I</fullName>
    </recommendedName>
</protein>
<evidence type="ECO:0000256" key="1">
    <source>
        <dbReference type="PIRSR" id="PIRSR605019-1"/>
    </source>
</evidence>
<dbReference type="InterPro" id="IPR011257">
    <property type="entry name" value="DNA_glycosylase"/>
</dbReference>
<dbReference type="Gramene" id="AUR62003050-RA">
    <property type="protein sequence ID" value="AUR62003050-RA:cds"/>
    <property type="gene ID" value="AUR62003050"/>
</dbReference>
<dbReference type="InterPro" id="IPR005019">
    <property type="entry name" value="Adenine_glyco"/>
</dbReference>
<keyword evidence="1" id="KW-0479">Metal-binding</keyword>
<dbReference type="OMA" id="ERPWRHF"/>
<feature type="binding site" evidence="1">
    <location>
        <position position="274"/>
    </location>
    <ligand>
        <name>Zn(2+)</name>
        <dbReference type="ChEBI" id="CHEBI:29105"/>
    </ligand>
</feature>
<evidence type="ECO:0000313" key="3">
    <source>
        <dbReference type="Proteomes" id="UP000596660"/>
    </source>
</evidence>
<evidence type="ECO:0008006" key="4">
    <source>
        <dbReference type="Google" id="ProtNLM"/>
    </source>
</evidence>
<dbReference type="GO" id="GO:0006284">
    <property type="term" value="P:base-excision repair"/>
    <property type="evidence" value="ECO:0007669"/>
    <property type="project" value="InterPro"/>
</dbReference>